<accession>A0ABR1UEY0</accession>
<protein>
    <submittedName>
        <fullName evidence="2">Uncharacterized protein</fullName>
    </submittedName>
</protein>
<keyword evidence="3" id="KW-1185">Reference proteome</keyword>
<sequence>MSYSWSGSFTHGRPANDDPSMCPGGGGEPGQGWMPQVQEADPEFQARRTGQLSTNPSAKYSGPAIDYTQQDSYNWICTDPPATSSFSFGQEQQGLIGQEQGPPSLLFETDFSTEPGRLYPASAPVPPPPEPIASLPQNQRIDSTDPSPSDVPDAGPAPVDTASASPSPPQALKLVPGSVDWPEGFYWPPELERTSTGGSVLEAGLRGRRAGANLPELQRGTILPFVSSFQQALIGIVDKM</sequence>
<feature type="compositionally biased region" description="Polar residues" evidence="1">
    <location>
        <begin position="48"/>
        <end position="58"/>
    </location>
</feature>
<dbReference type="EMBL" id="JAQQWM010000007">
    <property type="protein sequence ID" value="KAK8057462.1"/>
    <property type="molecule type" value="Genomic_DNA"/>
</dbReference>
<evidence type="ECO:0000313" key="2">
    <source>
        <dbReference type="EMBL" id="KAK8057462.1"/>
    </source>
</evidence>
<dbReference type="Proteomes" id="UP001446871">
    <property type="component" value="Unassembled WGS sequence"/>
</dbReference>
<evidence type="ECO:0000313" key="3">
    <source>
        <dbReference type="Proteomes" id="UP001446871"/>
    </source>
</evidence>
<reference evidence="2 3" key="1">
    <citation type="submission" date="2023-01" db="EMBL/GenBank/DDBJ databases">
        <title>Analysis of 21 Apiospora genomes using comparative genomics revels a genus with tremendous synthesis potential of carbohydrate active enzymes and secondary metabolites.</title>
        <authorList>
            <person name="Sorensen T."/>
        </authorList>
    </citation>
    <scope>NUCLEOTIDE SEQUENCE [LARGE SCALE GENOMIC DNA]</scope>
    <source>
        <strain evidence="2 3">CBS 83171</strain>
    </source>
</reference>
<feature type="region of interest" description="Disordered" evidence="1">
    <location>
        <begin position="1"/>
        <end position="173"/>
    </location>
</feature>
<proteinExistence type="predicted"/>
<gene>
    <name evidence="2" type="ORF">PG996_011399</name>
</gene>
<name>A0ABR1UEY0_9PEZI</name>
<comment type="caution">
    <text evidence="2">The sequence shown here is derived from an EMBL/GenBank/DDBJ whole genome shotgun (WGS) entry which is preliminary data.</text>
</comment>
<organism evidence="2 3">
    <name type="scientific">Apiospora saccharicola</name>
    <dbReference type="NCBI Taxonomy" id="335842"/>
    <lineage>
        <taxon>Eukaryota</taxon>
        <taxon>Fungi</taxon>
        <taxon>Dikarya</taxon>
        <taxon>Ascomycota</taxon>
        <taxon>Pezizomycotina</taxon>
        <taxon>Sordariomycetes</taxon>
        <taxon>Xylariomycetidae</taxon>
        <taxon>Amphisphaeriales</taxon>
        <taxon>Apiosporaceae</taxon>
        <taxon>Apiospora</taxon>
    </lineage>
</organism>
<evidence type="ECO:0000256" key="1">
    <source>
        <dbReference type="SAM" id="MobiDB-lite"/>
    </source>
</evidence>
<feature type="compositionally biased region" description="Low complexity" evidence="1">
    <location>
        <begin position="89"/>
        <end position="101"/>
    </location>
</feature>
<feature type="compositionally biased region" description="Polar residues" evidence="1">
    <location>
        <begin position="67"/>
        <end position="88"/>
    </location>
</feature>
<feature type="compositionally biased region" description="Low complexity" evidence="1">
    <location>
        <begin position="144"/>
        <end position="153"/>
    </location>
</feature>